<proteinExistence type="predicted"/>
<dbReference type="Pfam" id="PF08378">
    <property type="entry name" value="NERD"/>
    <property type="match status" value="1"/>
</dbReference>
<evidence type="ECO:0000313" key="2">
    <source>
        <dbReference type="EMBL" id="UUX35294.1"/>
    </source>
</evidence>
<evidence type="ECO:0000313" key="3">
    <source>
        <dbReference type="Proteomes" id="UP001315967"/>
    </source>
</evidence>
<dbReference type="EMBL" id="CP102453">
    <property type="protein sequence ID" value="UUX35294.1"/>
    <property type="molecule type" value="Genomic_DNA"/>
</dbReference>
<feature type="domain" description="NERD" evidence="1">
    <location>
        <begin position="33"/>
        <end position="145"/>
    </location>
</feature>
<evidence type="ECO:0000259" key="1">
    <source>
        <dbReference type="PROSITE" id="PS50965"/>
    </source>
</evidence>
<accession>A0ABY5P9T4</accession>
<protein>
    <submittedName>
        <fullName evidence="2">NERD domain-containing protein</fullName>
    </submittedName>
</protein>
<dbReference type="Proteomes" id="UP001315967">
    <property type="component" value="Chromosome"/>
</dbReference>
<reference evidence="2 3" key="1">
    <citation type="submission" date="2022-08" db="EMBL/GenBank/DDBJ databases">
        <title>Aerococcaceae sp. nov isolated from spoiled eye mask.</title>
        <authorList>
            <person name="Zhou G."/>
            <person name="Xie X.-B."/>
            <person name="Shi Q.-S."/>
            <person name="Wang Y.-S."/>
            <person name="Wen X."/>
            <person name="Peng H."/>
            <person name="Yang X.-J."/>
            <person name="Tao H.-B."/>
            <person name="Huang X.-M."/>
        </authorList>
    </citation>
    <scope>NUCLEOTIDE SEQUENCE [LARGE SCALE GENOMIC DNA]</scope>
    <source>
        <strain evidence="3">DM20194951</strain>
    </source>
</reference>
<keyword evidence="3" id="KW-1185">Reference proteome</keyword>
<name>A0ABY5P9T4_9LACT</name>
<gene>
    <name evidence="2" type="ORF">NRE15_06525</name>
</gene>
<dbReference type="RefSeq" id="WP_313794783.1">
    <property type="nucleotide sequence ID" value="NZ_CP102453.1"/>
</dbReference>
<organism evidence="2 3">
    <name type="scientific">Fundicoccus culcitae</name>
    <dbReference type="NCBI Taxonomy" id="2969821"/>
    <lineage>
        <taxon>Bacteria</taxon>
        <taxon>Bacillati</taxon>
        <taxon>Bacillota</taxon>
        <taxon>Bacilli</taxon>
        <taxon>Lactobacillales</taxon>
        <taxon>Aerococcaceae</taxon>
        <taxon>Fundicoccus</taxon>
    </lineage>
</organism>
<sequence length="302" mass="35906">MQKNEHLLYLEALNRRDMLNTPELNTEFNNLTKGHEGEELFSNYFQTYAHQNWVLFEDYWFNIEGPGQADKLILSDNLWYLIDTKHYTGHLVYQNRTVTINNKRYRNIFNDMETRTSKIQQIAAQISTNITIKPVIVFTGNDFTYTLHDPVHMDIVIRTAIRQFIQTLPYTHPLTNHTQTLKTLNKYRTPYNKHYDRLTPEAFPQLKKGIYCPNCHKYNTRKHKSAIYCPNCQIEEHLPALINRHATELLYLFPNHPQILTATNLYELMGKQFSRNTILNHLKNNFESIKKSQYTYYQPTPK</sequence>
<dbReference type="PROSITE" id="PS50965">
    <property type="entry name" value="NERD"/>
    <property type="match status" value="1"/>
</dbReference>
<dbReference type="InterPro" id="IPR011528">
    <property type="entry name" value="NERD"/>
</dbReference>